<protein>
    <submittedName>
        <fullName evidence="2">Uncharacterized protein</fullName>
    </submittedName>
</protein>
<evidence type="ECO:0000313" key="2">
    <source>
        <dbReference type="EMBL" id="MFC1853973.1"/>
    </source>
</evidence>
<comment type="caution">
    <text evidence="2">The sequence shown here is derived from an EMBL/GenBank/DDBJ whole genome shotgun (WGS) entry which is preliminary data.</text>
</comment>
<keyword evidence="1" id="KW-0732">Signal</keyword>
<evidence type="ECO:0000313" key="3">
    <source>
        <dbReference type="Proteomes" id="UP001594351"/>
    </source>
</evidence>
<feature type="chain" id="PRO_5045966068" evidence="1">
    <location>
        <begin position="26"/>
        <end position="253"/>
    </location>
</feature>
<feature type="signal peptide" evidence="1">
    <location>
        <begin position="1"/>
        <end position="25"/>
    </location>
</feature>
<gene>
    <name evidence="2" type="ORF">ACFL27_27630</name>
</gene>
<keyword evidence="3" id="KW-1185">Reference proteome</keyword>
<evidence type="ECO:0000256" key="1">
    <source>
        <dbReference type="SAM" id="SignalP"/>
    </source>
</evidence>
<sequence length="253" mass="28237">MRLKKLFILVVFSVLGLACLFSCMADSESDDALTAQIICQIGLTKSMIESYSITQVRVTIKQGETVIWGPTVYDVAQGSATITGVEPGSGYKILVEALISDGTVNCSGESGSFEARADQTTDVGYIHLKCVGLACSFSPATVNPVYDNQNSRWVWYFDYIIRETKGTGVRLDSLIMDFYSLADVYQRTEDRSYRIVDYFDTDWLPAFAELICTDWWWYNSNGVGWKMKWTYGGTDANGNRVECSCWVTLNSAS</sequence>
<dbReference type="PROSITE" id="PS51257">
    <property type="entry name" value="PROKAR_LIPOPROTEIN"/>
    <property type="match status" value="1"/>
</dbReference>
<dbReference type="EMBL" id="JBHPBY010000666">
    <property type="protein sequence ID" value="MFC1853973.1"/>
    <property type="molecule type" value="Genomic_DNA"/>
</dbReference>
<name>A0ABV6Z6A1_UNCC1</name>
<reference evidence="2 3" key="1">
    <citation type="submission" date="2024-09" db="EMBL/GenBank/DDBJ databases">
        <title>Laminarin stimulates single cell rates of sulfate reduction while oxygen inhibits transcriptomic activity in coastal marine sediment.</title>
        <authorList>
            <person name="Lindsay M."/>
            <person name="Orcutt B."/>
            <person name="Emerson D."/>
            <person name="Stepanauskas R."/>
            <person name="D'Angelo T."/>
        </authorList>
    </citation>
    <scope>NUCLEOTIDE SEQUENCE [LARGE SCALE GENOMIC DNA]</scope>
    <source>
        <strain evidence="2">SAG AM-311-K15</strain>
    </source>
</reference>
<accession>A0ABV6Z6A1</accession>
<proteinExistence type="predicted"/>
<organism evidence="2 3">
    <name type="scientific">candidate division CSSED10-310 bacterium</name>
    <dbReference type="NCBI Taxonomy" id="2855610"/>
    <lineage>
        <taxon>Bacteria</taxon>
        <taxon>Bacteria division CSSED10-310</taxon>
    </lineage>
</organism>
<dbReference type="Proteomes" id="UP001594351">
    <property type="component" value="Unassembled WGS sequence"/>
</dbReference>